<name>A0A0F5ZNP7_STEMA</name>
<proteinExistence type="predicted"/>
<dbReference type="AlphaFoldDB" id="A0A0F5ZNP7"/>
<organism evidence="2 3">
    <name type="scientific">Stenotrophomonas maltophilia</name>
    <name type="common">Pseudomonas maltophilia</name>
    <name type="synonym">Xanthomonas maltophilia</name>
    <dbReference type="NCBI Taxonomy" id="40324"/>
    <lineage>
        <taxon>Bacteria</taxon>
        <taxon>Pseudomonadati</taxon>
        <taxon>Pseudomonadota</taxon>
        <taxon>Gammaproteobacteria</taxon>
        <taxon>Lysobacterales</taxon>
        <taxon>Lysobacteraceae</taxon>
        <taxon>Stenotrophomonas</taxon>
        <taxon>Stenotrophomonas maltophilia group</taxon>
    </lineage>
</organism>
<dbReference type="Proteomes" id="UP000243478">
    <property type="component" value="Unassembled WGS sequence"/>
</dbReference>
<feature type="compositionally biased region" description="Basic and acidic residues" evidence="1">
    <location>
        <begin position="100"/>
        <end position="110"/>
    </location>
</feature>
<sequence>MTQEHISHPEGLPNCAAGHRARHIHDKRCASAGGGHLVECTCRSTSKHADPDVAIAAWRRLNRPARSARPAAVPAAADNVLQFQLGLGEHNPRPSAQRCWRTEGEPGRSS</sequence>
<feature type="region of interest" description="Disordered" evidence="1">
    <location>
        <begin position="87"/>
        <end position="110"/>
    </location>
</feature>
<protein>
    <submittedName>
        <fullName evidence="2">Uncharacterized protein</fullName>
    </submittedName>
</protein>
<evidence type="ECO:0000313" key="3">
    <source>
        <dbReference type="Proteomes" id="UP000243478"/>
    </source>
</evidence>
<evidence type="ECO:0000256" key="1">
    <source>
        <dbReference type="SAM" id="MobiDB-lite"/>
    </source>
</evidence>
<gene>
    <name evidence="2" type="ORF">VM57_08900</name>
</gene>
<evidence type="ECO:0000313" key="2">
    <source>
        <dbReference type="EMBL" id="KKD57313.1"/>
    </source>
</evidence>
<comment type="caution">
    <text evidence="2">The sequence shown here is derived from an EMBL/GenBank/DDBJ whole genome shotgun (WGS) entry which is preliminary data.</text>
</comment>
<dbReference type="PATRIC" id="fig|40324.63.peg.3294"/>
<dbReference type="EMBL" id="JZRZ01000017">
    <property type="protein sequence ID" value="KKD57313.1"/>
    <property type="molecule type" value="Genomic_DNA"/>
</dbReference>
<reference evidence="2 3" key="1">
    <citation type="submission" date="2015-03" db="EMBL/GenBank/DDBJ databases">
        <title>Draft genome of Stenotrophomonas maltophila isolated from urine specimen.</title>
        <authorList>
            <person name="Murugan N."/>
            <person name="Malathi J."/>
            <person name="Umashankar V."/>
            <person name="Madhavan H."/>
        </authorList>
    </citation>
    <scope>NUCLEOTIDE SEQUENCE [LARGE SCALE GENOMIC DNA]</scope>
    <source>
        <strain evidence="2 3">JMNMN1</strain>
    </source>
</reference>
<accession>A0A0F5ZNP7</accession>